<sequence>MIALVKILRVEPLGGHRLRVAFSDGMVGDYDFGPDLAVGGSMIEPLRDPAFFARAFIELGALAWPNGYDVDPIALHADMREAGLLRRGADAA</sequence>
<dbReference type="Proteomes" id="UP000323142">
    <property type="component" value="Unassembled WGS sequence"/>
</dbReference>
<dbReference type="AlphaFoldDB" id="A0A5B2VPT5"/>
<dbReference type="OrthoDB" id="9802153at2"/>
<evidence type="ECO:0000313" key="2">
    <source>
        <dbReference type="Proteomes" id="UP000323142"/>
    </source>
</evidence>
<dbReference type="SUPFAM" id="SSF143880">
    <property type="entry name" value="NE0471 N-terminal domain-like"/>
    <property type="match status" value="1"/>
</dbReference>
<comment type="caution">
    <text evidence="1">The sequence shown here is derived from an EMBL/GenBank/DDBJ whole genome shotgun (WGS) entry which is preliminary data.</text>
</comment>
<organism evidence="1 2">
    <name type="scientific">Salinarimonas soli</name>
    <dbReference type="NCBI Taxonomy" id="1638099"/>
    <lineage>
        <taxon>Bacteria</taxon>
        <taxon>Pseudomonadati</taxon>
        <taxon>Pseudomonadota</taxon>
        <taxon>Alphaproteobacteria</taxon>
        <taxon>Hyphomicrobiales</taxon>
        <taxon>Salinarimonadaceae</taxon>
        <taxon>Salinarimonas</taxon>
    </lineage>
</organism>
<keyword evidence="2" id="KW-1185">Reference proteome</keyword>
<accession>A0A5B2VPT5</accession>
<protein>
    <submittedName>
        <fullName evidence="1">DUF2442 domain-containing protein</fullName>
    </submittedName>
</protein>
<dbReference type="EMBL" id="VUOA01000010">
    <property type="protein sequence ID" value="KAA2241045.1"/>
    <property type="molecule type" value="Genomic_DNA"/>
</dbReference>
<reference evidence="1 2" key="1">
    <citation type="submission" date="2019-09" db="EMBL/GenBank/DDBJ databases">
        <title>Salinarimonas rosea gen. nov., sp. nov., a new member of the a-2 subgroup of the Proteobacteria.</title>
        <authorList>
            <person name="Liu J."/>
        </authorList>
    </citation>
    <scope>NUCLEOTIDE SEQUENCE [LARGE SCALE GENOMIC DNA]</scope>
    <source>
        <strain evidence="1 2">BN140002</strain>
    </source>
</reference>
<evidence type="ECO:0000313" key="1">
    <source>
        <dbReference type="EMBL" id="KAA2241045.1"/>
    </source>
</evidence>
<gene>
    <name evidence="1" type="ORF">F0L46_05255</name>
</gene>
<dbReference type="RefSeq" id="WP_149815997.1">
    <property type="nucleotide sequence ID" value="NZ_VUOA01000010.1"/>
</dbReference>
<dbReference type="Pfam" id="PF10387">
    <property type="entry name" value="DUF2442"/>
    <property type="match status" value="1"/>
</dbReference>
<reference evidence="1 2" key="2">
    <citation type="submission" date="2019-09" db="EMBL/GenBank/DDBJ databases">
        <authorList>
            <person name="Jin C."/>
        </authorList>
    </citation>
    <scope>NUCLEOTIDE SEQUENCE [LARGE SCALE GENOMIC DNA]</scope>
    <source>
        <strain evidence="1 2">BN140002</strain>
    </source>
</reference>
<proteinExistence type="predicted"/>
<dbReference type="InterPro" id="IPR036782">
    <property type="entry name" value="NE0471-like_N"/>
</dbReference>
<name>A0A5B2VPT5_9HYPH</name>
<dbReference type="InterPro" id="IPR018841">
    <property type="entry name" value="DUF2442"/>
</dbReference>
<dbReference type="Gene3D" id="3.30.2020.10">
    <property type="entry name" value="NE0471-like N-terminal domain"/>
    <property type="match status" value="1"/>
</dbReference>